<dbReference type="OrthoDB" id="1259151at2759"/>
<keyword evidence="3" id="KW-1185">Reference proteome</keyword>
<dbReference type="InterPro" id="IPR015943">
    <property type="entry name" value="WD40/YVTN_repeat-like_dom_sf"/>
</dbReference>
<dbReference type="AlphaFoldDB" id="A0A9W9LZ94"/>
<dbReference type="SUPFAM" id="SSF50978">
    <property type="entry name" value="WD40 repeat-like"/>
    <property type="match status" value="1"/>
</dbReference>
<dbReference type="InterPro" id="IPR001810">
    <property type="entry name" value="F-box_dom"/>
</dbReference>
<comment type="caution">
    <text evidence="2">The sequence shown here is derived from an EMBL/GenBank/DDBJ whole genome shotgun (WGS) entry which is preliminary data.</text>
</comment>
<accession>A0A9W9LZ94</accession>
<feature type="domain" description="F-box" evidence="1">
    <location>
        <begin position="1"/>
        <end position="48"/>
    </location>
</feature>
<dbReference type="Gene3D" id="2.130.10.10">
    <property type="entry name" value="YVTN repeat-like/Quinoprotein amine dehydrogenase"/>
    <property type="match status" value="1"/>
</dbReference>
<reference evidence="2" key="2">
    <citation type="journal article" date="2023" name="IMA Fungus">
        <title>Comparative genomic study of the Penicillium genus elucidates a diverse pangenome and 15 lateral gene transfer events.</title>
        <authorList>
            <person name="Petersen C."/>
            <person name="Sorensen T."/>
            <person name="Nielsen M.R."/>
            <person name="Sondergaard T.E."/>
            <person name="Sorensen J.L."/>
            <person name="Fitzpatrick D.A."/>
            <person name="Frisvad J.C."/>
            <person name="Nielsen K.L."/>
        </authorList>
    </citation>
    <scope>NUCLEOTIDE SEQUENCE</scope>
    <source>
        <strain evidence="2">IBT 21917</strain>
    </source>
</reference>
<dbReference type="PROSITE" id="PS50181">
    <property type="entry name" value="FBOX"/>
    <property type="match status" value="1"/>
</dbReference>
<protein>
    <recommendedName>
        <fullName evidence="1">F-box domain-containing protein</fullName>
    </recommendedName>
</protein>
<dbReference type="Proteomes" id="UP001146351">
    <property type="component" value="Unassembled WGS sequence"/>
</dbReference>
<organism evidence="2 3">
    <name type="scientific">Penicillium capsulatum</name>
    <dbReference type="NCBI Taxonomy" id="69766"/>
    <lineage>
        <taxon>Eukaryota</taxon>
        <taxon>Fungi</taxon>
        <taxon>Dikarya</taxon>
        <taxon>Ascomycota</taxon>
        <taxon>Pezizomycotina</taxon>
        <taxon>Eurotiomycetes</taxon>
        <taxon>Eurotiomycetidae</taxon>
        <taxon>Eurotiales</taxon>
        <taxon>Aspergillaceae</taxon>
        <taxon>Penicillium</taxon>
    </lineage>
</organism>
<name>A0A9W9LZ94_9EURO</name>
<evidence type="ECO:0000313" key="3">
    <source>
        <dbReference type="Proteomes" id="UP001146351"/>
    </source>
</evidence>
<sequence>MLSELPSEIVVHIAEFLPNPSAITRLARSCQRIHKIIAANEAAIYRAFVQSKFASTPTPAFWKDAACALTSRSRALDRLGIIGRFVVTPENITHIGPQGTTRVDNPTLGYRPAIDSYEIWNGNRWADRKEVLVWGAGHQLVVRTKQSGSQRHENWILFNDVEHASSYDDICGVHLVHPENGIQEGNSHHLILGRMRGDLARVVLREDSATHNYEQNFMTYGLGLDQTDLSDGLLAAHFDNGSIAFYQTTTVEKEVEPLAWIHTETDTLARSRYSKFLSSSRIAVASGKAKGSLAISSISPDGVTFERDMCISGLDLQDQVGNSVHANATAIAPLNTHQLAGSPGDVFLAAWGDRTTRLHDLRSPHSYEATYRDTTDINLIYSVHPFGQDRFLAGAGGDAVVKIFDLRMRNSYSYLDAQTSTTTTQSPGQAKKLQANHPRKDFSFFLSTQPSSFLARHSLRARRAGRYRGPVYTMSSPSPSSPTVYTGVVDGVVRLDFASTDDLTGPSQEWYNCNLDLGVDKGEPSRKAETDQVLRLAGYERPDPDDLSTTSKLRNQHGFWYPESKHMVNEAITGWDRRWEPLEKPGVWRRRDS</sequence>
<reference evidence="2" key="1">
    <citation type="submission" date="2022-11" db="EMBL/GenBank/DDBJ databases">
        <authorList>
            <person name="Petersen C."/>
        </authorList>
    </citation>
    <scope>NUCLEOTIDE SEQUENCE</scope>
    <source>
        <strain evidence="2">IBT 21917</strain>
    </source>
</reference>
<proteinExistence type="predicted"/>
<evidence type="ECO:0000259" key="1">
    <source>
        <dbReference type="PROSITE" id="PS50181"/>
    </source>
</evidence>
<gene>
    <name evidence="2" type="ORF">N7492_000954</name>
</gene>
<evidence type="ECO:0000313" key="2">
    <source>
        <dbReference type="EMBL" id="KAJ5183338.1"/>
    </source>
</evidence>
<dbReference type="InterPro" id="IPR036322">
    <property type="entry name" value="WD40_repeat_dom_sf"/>
</dbReference>
<dbReference type="EMBL" id="JAPQKO010000001">
    <property type="protein sequence ID" value="KAJ5183338.1"/>
    <property type="molecule type" value="Genomic_DNA"/>
</dbReference>